<dbReference type="InterPro" id="IPR055312">
    <property type="entry name" value="FBL15-like"/>
</dbReference>
<dbReference type="InterPro" id="IPR006566">
    <property type="entry name" value="FBD"/>
</dbReference>
<dbReference type="OMA" id="NCHIDIT"/>
<accession>A0A0E0RIF7</accession>
<dbReference type="EnsemblPlants" id="ORUFI12G16630.1">
    <property type="protein sequence ID" value="ORUFI12G16630.1"/>
    <property type="gene ID" value="ORUFI12G16630"/>
</dbReference>
<reference evidence="5" key="1">
    <citation type="submission" date="2013-06" db="EMBL/GenBank/DDBJ databases">
        <authorList>
            <person name="Zhao Q."/>
        </authorList>
    </citation>
    <scope>NUCLEOTIDE SEQUENCE</scope>
    <source>
        <strain evidence="5">cv. W1943</strain>
    </source>
</reference>
<evidence type="ECO:0000313" key="5">
    <source>
        <dbReference type="Proteomes" id="UP000008022"/>
    </source>
</evidence>
<protein>
    <submittedName>
        <fullName evidence="4">Uncharacterized protein</fullName>
    </submittedName>
</protein>
<dbReference type="InterPro" id="IPR036047">
    <property type="entry name" value="F-box-like_dom_sf"/>
</dbReference>
<dbReference type="InterPro" id="IPR055411">
    <property type="entry name" value="LRR_FXL15/At3g58940/PEG3-like"/>
</dbReference>
<feature type="domain" description="F-box/LRR-repeat protein 15/At3g58940/PEG3-like LRR" evidence="3">
    <location>
        <begin position="163"/>
        <end position="260"/>
    </location>
</feature>
<dbReference type="SUPFAM" id="SSF52047">
    <property type="entry name" value="RNI-like"/>
    <property type="match status" value="1"/>
</dbReference>
<evidence type="ECO:0000256" key="1">
    <source>
        <dbReference type="SAM" id="MobiDB-lite"/>
    </source>
</evidence>
<dbReference type="PANTHER" id="PTHR34709:SF62">
    <property type="entry name" value="OS12G0545400 PROTEIN"/>
    <property type="match status" value="1"/>
</dbReference>
<name>A0A0E0RIF7_ORYRU</name>
<dbReference type="HOGENOM" id="CLU_017148_0_1_1"/>
<evidence type="ECO:0000259" key="2">
    <source>
        <dbReference type="Pfam" id="PF08387"/>
    </source>
</evidence>
<dbReference type="Gramene" id="ORUFI12G16630.2">
    <property type="protein sequence ID" value="ORUFI12G16630.2"/>
    <property type="gene ID" value="ORUFI12G16630"/>
</dbReference>
<feature type="domain" description="FBD" evidence="2">
    <location>
        <begin position="441"/>
        <end position="475"/>
    </location>
</feature>
<evidence type="ECO:0000313" key="4">
    <source>
        <dbReference type="EnsemblPlants" id="ORUFI12G16630.1"/>
    </source>
</evidence>
<feature type="region of interest" description="Disordered" evidence="1">
    <location>
        <begin position="325"/>
        <end position="344"/>
    </location>
</feature>
<dbReference type="PANTHER" id="PTHR34709">
    <property type="entry name" value="OS10G0396666 PROTEIN"/>
    <property type="match status" value="1"/>
</dbReference>
<reference evidence="4" key="2">
    <citation type="submission" date="2015-06" db="UniProtKB">
        <authorList>
            <consortium name="EnsemblPlants"/>
        </authorList>
    </citation>
    <scope>IDENTIFICATION</scope>
</reference>
<dbReference type="EnsemblPlants" id="ORUFI12G16630.2">
    <property type="protein sequence ID" value="ORUFI12G16630.2"/>
    <property type="gene ID" value="ORUFI12G16630"/>
</dbReference>
<sequence length="521" mass="57213">MAAAAAGVTCHLCREHQMEMECCRGGLLPRGSTTALPDAAGGEAEEEEEDRLSALPDDILLPILAALRCARAAAHTSVLARRWRGLWARLPVLTFHRVAPAPLHAALATVAAAGGAAPALLDIDLFSHHDLDPASLLAAAAAVAPGELVVNASWSARSTELPCFDRTASIKIDVHFAGFTLPPAGVFPALETLHLENCFVDLGDMIPRCPRLRKLSIPFWNATAVTVRSPSLEEMEVYANFKITIDIVAPALKRLYLDARRGINTDAGGFTLSAPSVEDLTWNCECQAVSDSFGVRWRMWSLSFSSSCLDPHGIMQMQQMDNNGEAETAHSLSLSSSSQRRPRGGVLSLNLETNVMTGDSTRSFEQEIFRFQVTDNFSVLELDLKAQGHVYGAIVLHLLGICTSTQRLRVLLDEFLSQDSCFVSCRCDQPNNWRNQSISLTDLKEVEIRGFRGQNHEVDLLKVLLRCATVLERVTVRFSRKVTPSDCRCRELSGILEAYPSVKCSVYYLQSGKQVFICRQQ</sequence>
<dbReference type="Gramene" id="ORUFI12G16630.1">
    <property type="protein sequence ID" value="ORUFI12G16630.1"/>
    <property type="gene ID" value="ORUFI12G16630"/>
</dbReference>
<dbReference type="Pfam" id="PF08387">
    <property type="entry name" value="FBD"/>
    <property type="match status" value="1"/>
</dbReference>
<dbReference type="SUPFAM" id="SSF81383">
    <property type="entry name" value="F-box domain"/>
    <property type="match status" value="1"/>
</dbReference>
<organism evidence="4 5">
    <name type="scientific">Oryza rufipogon</name>
    <name type="common">Brownbeard rice</name>
    <name type="synonym">Asian wild rice</name>
    <dbReference type="NCBI Taxonomy" id="4529"/>
    <lineage>
        <taxon>Eukaryota</taxon>
        <taxon>Viridiplantae</taxon>
        <taxon>Streptophyta</taxon>
        <taxon>Embryophyta</taxon>
        <taxon>Tracheophyta</taxon>
        <taxon>Spermatophyta</taxon>
        <taxon>Magnoliopsida</taxon>
        <taxon>Liliopsida</taxon>
        <taxon>Poales</taxon>
        <taxon>Poaceae</taxon>
        <taxon>BOP clade</taxon>
        <taxon>Oryzoideae</taxon>
        <taxon>Oryzeae</taxon>
        <taxon>Oryzinae</taxon>
        <taxon>Oryza</taxon>
    </lineage>
</organism>
<dbReference type="eggNOG" id="ENOG502R3ZX">
    <property type="taxonomic scope" value="Eukaryota"/>
</dbReference>
<dbReference type="Proteomes" id="UP000008022">
    <property type="component" value="Unassembled WGS sequence"/>
</dbReference>
<dbReference type="AlphaFoldDB" id="A0A0E0RIF7"/>
<evidence type="ECO:0000259" key="3">
    <source>
        <dbReference type="Pfam" id="PF24758"/>
    </source>
</evidence>
<proteinExistence type="predicted"/>
<dbReference type="Pfam" id="PF24758">
    <property type="entry name" value="LRR_At5g56370"/>
    <property type="match status" value="1"/>
</dbReference>
<keyword evidence="5" id="KW-1185">Reference proteome</keyword>